<dbReference type="HOGENOM" id="CLU_048101_0_0_4"/>
<dbReference type="STRING" id="365046.Rta_06850"/>
<feature type="compositionally biased region" description="Low complexity" evidence="1">
    <location>
        <begin position="374"/>
        <end position="383"/>
    </location>
</feature>
<keyword evidence="4" id="KW-1185">Reference proteome</keyword>
<dbReference type="SUPFAM" id="SSF53756">
    <property type="entry name" value="UDP-Glycosyltransferase/glycogen phosphorylase"/>
    <property type="match status" value="1"/>
</dbReference>
<name>F5XX03_RAMTT</name>
<evidence type="ECO:0000259" key="2">
    <source>
        <dbReference type="Pfam" id="PF13524"/>
    </source>
</evidence>
<dbReference type="InterPro" id="IPR055259">
    <property type="entry name" value="YkvP/CgeB_Glyco_trans-like"/>
</dbReference>
<dbReference type="KEGG" id="rta:Rta_06850"/>
<dbReference type="Gene3D" id="3.40.50.2000">
    <property type="entry name" value="Glycogen Phosphorylase B"/>
    <property type="match status" value="1"/>
</dbReference>
<protein>
    <recommendedName>
        <fullName evidence="2">Spore protein YkvP/CgeB glycosyl transferase-like domain-containing protein</fullName>
    </recommendedName>
</protein>
<evidence type="ECO:0000313" key="3">
    <source>
        <dbReference type="EMBL" id="AEG91764.1"/>
    </source>
</evidence>
<organism evidence="3 4">
    <name type="scientific">Ramlibacter tataouinensis (strain ATCC BAA-407 / DSM 14655 / LMG 21543 / TTB310)</name>
    <dbReference type="NCBI Taxonomy" id="365046"/>
    <lineage>
        <taxon>Bacteria</taxon>
        <taxon>Pseudomonadati</taxon>
        <taxon>Pseudomonadota</taxon>
        <taxon>Betaproteobacteria</taxon>
        <taxon>Burkholderiales</taxon>
        <taxon>Comamonadaceae</taxon>
        <taxon>Ramlibacter</taxon>
    </lineage>
</organism>
<dbReference type="Proteomes" id="UP000008385">
    <property type="component" value="Chromosome"/>
</dbReference>
<feature type="domain" description="Spore protein YkvP/CgeB glycosyl transferase-like" evidence="2">
    <location>
        <begin position="204"/>
        <end position="348"/>
    </location>
</feature>
<dbReference type="eggNOG" id="COG4641">
    <property type="taxonomic scope" value="Bacteria"/>
</dbReference>
<proteinExistence type="predicted"/>
<dbReference type="RefSeq" id="WP_013899997.1">
    <property type="nucleotide sequence ID" value="NC_015677.1"/>
</dbReference>
<dbReference type="AlphaFoldDB" id="F5XX03"/>
<accession>F5XX03</accession>
<reference evidence="4" key="1">
    <citation type="submission" date="2006-01" db="EMBL/GenBank/DDBJ databases">
        <title>Genome of the cyst-dividing bacterium Ramlibacter tataouinensis.</title>
        <authorList>
            <person name="Barakat M."/>
            <person name="Ortet P."/>
            <person name="De Luca G."/>
            <person name="Jourlin-Castelli C."/>
            <person name="Ansaldi M."/>
            <person name="Py B."/>
            <person name="Fichant G."/>
            <person name="Coutinho P."/>
            <person name="Voulhoux R."/>
            <person name="Bastien O."/>
            <person name="Roy S."/>
            <person name="Marechal E."/>
            <person name="Henrissat B."/>
            <person name="Quentin Y."/>
            <person name="Noirot P."/>
            <person name="Filloux A."/>
            <person name="Mejean V."/>
            <person name="DuBow M."/>
            <person name="Barras F."/>
            <person name="Heulin T."/>
        </authorList>
    </citation>
    <scope>NUCLEOTIDE SEQUENCE [LARGE SCALE GENOMIC DNA]</scope>
    <source>
        <strain evidence="4">ATCC BAA-407 / DSM 14655 / LMG 21543 / TTB310</strain>
    </source>
</reference>
<dbReference type="Pfam" id="PF13524">
    <property type="entry name" value="Glyco_trans_1_2"/>
    <property type="match status" value="1"/>
</dbReference>
<sequence>MKLVVFGLTVSSSWGNGHATLWRGLWRALAAAGHRVVFFERDVPYYAQHRDLTQLPGGELVLYPQWEDIRPRAARELRDADAVMVTSYCPDGVAATQLLMDSDSPAVKVFYDMDTPVTLEAIRAGGTVPYIGPRGLRDFDLVLSYTGGPSLGELESLLGARRVRTLYGHVDPQVHRRVPAVDSYGADLSYLGTYAADRQAALEALFIEPARRLPARGFLIGGAQYPADFPWTDNIRFVRHLPPVEHPAFFSSSRLTLSVTRRAMADNGHCPSGRLFEAAACGTPVVSDWWTGLDAFFEPGREILVARSTADVVQALELPDEQVARIARAARERVLAEHTSAHRARELEALLDNLTTKDAPHVGNHSGGRHGHAHPAPGLLEGAAAGGQPPGR</sequence>
<reference evidence="3 4" key="2">
    <citation type="journal article" date="2011" name="PLoS ONE">
        <title>The Cyst-Dividing Bacterium Ramlibacter tataouinensis TTB310 Genome Reveals a Well-Stocked Toolbox for Adaptation to a Desert Environment.</title>
        <authorList>
            <person name="De Luca G."/>
            <person name="Barakat M."/>
            <person name="Ortet P."/>
            <person name="Fochesato S."/>
            <person name="Jourlin-Castelli C."/>
            <person name="Ansaldi M."/>
            <person name="Py B."/>
            <person name="Fichant G."/>
            <person name="Coutinho P.M."/>
            <person name="Voulhoux R."/>
            <person name="Bastien O."/>
            <person name="Marechal E."/>
            <person name="Henrissat B."/>
            <person name="Quentin Y."/>
            <person name="Noirot P."/>
            <person name="Filloux A."/>
            <person name="Mejean V."/>
            <person name="Dubow M.S."/>
            <person name="Barras F."/>
            <person name="Barbe V."/>
            <person name="Weissenbach J."/>
            <person name="Mihalcescu I."/>
            <person name="Vermeglio A."/>
            <person name="Achouak W."/>
            <person name="Heulin T."/>
        </authorList>
    </citation>
    <scope>NUCLEOTIDE SEQUENCE [LARGE SCALE GENOMIC DNA]</scope>
    <source>
        <strain evidence="4">ATCC BAA-407 / DSM 14655 / LMG 21543 / TTB310</strain>
    </source>
</reference>
<dbReference type="OrthoDB" id="9813806at2"/>
<dbReference type="PATRIC" id="fig|365046.3.peg.702"/>
<evidence type="ECO:0000256" key="1">
    <source>
        <dbReference type="SAM" id="MobiDB-lite"/>
    </source>
</evidence>
<gene>
    <name evidence="3" type="ordered locus">Rta_06850</name>
</gene>
<feature type="region of interest" description="Disordered" evidence="1">
    <location>
        <begin position="357"/>
        <end position="392"/>
    </location>
</feature>
<dbReference type="EMBL" id="CP000245">
    <property type="protein sequence ID" value="AEG91764.1"/>
    <property type="molecule type" value="Genomic_DNA"/>
</dbReference>
<evidence type="ECO:0000313" key="4">
    <source>
        <dbReference type="Proteomes" id="UP000008385"/>
    </source>
</evidence>